<gene>
    <name evidence="3" type="ORF">JKL49_06505</name>
</gene>
<dbReference type="EMBL" id="JAGSGD010000001">
    <property type="protein sequence ID" value="MBR7619037.1"/>
    <property type="molecule type" value="Genomic_DNA"/>
</dbReference>
<proteinExistence type="predicted"/>
<feature type="compositionally biased region" description="Low complexity" evidence="1">
    <location>
        <begin position="272"/>
        <end position="282"/>
    </location>
</feature>
<evidence type="ECO:0000256" key="1">
    <source>
        <dbReference type="SAM" id="MobiDB-lite"/>
    </source>
</evidence>
<protein>
    <submittedName>
        <fullName evidence="3">MotE family protein</fullName>
    </submittedName>
</protein>
<dbReference type="AlphaFoldDB" id="A0A941HWA7"/>
<accession>A0A941HWA7</accession>
<dbReference type="RefSeq" id="WP_215339139.1">
    <property type="nucleotide sequence ID" value="NZ_JAGSGD010000001.1"/>
</dbReference>
<feature type="signal peptide" evidence="2">
    <location>
        <begin position="1"/>
        <end position="25"/>
    </location>
</feature>
<keyword evidence="4" id="KW-1185">Reference proteome</keyword>
<keyword evidence="2" id="KW-0732">Signal</keyword>
<evidence type="ECO:0000313" key="3">
    <source>
        <dbReference type="EMBL" id="MBR7619037.1"/>
    </source>
</evidence>
<comment type="caution">
    <text evidence="3">The sequence shown here is derived from an EMBL/GenBank/DDBJ whole genome shotgun (WGS) entry which is preliminary data.</text>
</comment>
<feature type="compositionally biased region" description="Basic residues" evidence="1">
    <location>
        <begin position="283"/>
        <end position="303"/>
    </location>
</feature>
<feature type="region of interest" description="Disordered" evidence="1">
    <location>
        <begin position="251"/>
        <end position="331"/>
    </location>
</feature>
<feature type="chain" id="PRO_5037091910" evidence="2">
    <location>
        <begin position="26"/>
        <end position="331"/>
    </location>
</feature>
<name>A0A941HWA7_9CAUL</name>
<feature type="compositionally biased region" description="Low complexity" evidence="1">
    <location>
        <begin position="304"/>
        <end position="331"/>
    </location>
</feature>
<reference evidence="3" key="1">
    <citation type="submission" date="2021-04" db="EMBL/GenBank/DDBJ databases">
        <title>Draft genome assembly of strain Phenylobacterium sp. 20VBR1 using MiniION and Illumina platforms.</title>
        <authorList>
            <person name="Thomas F.A."/>
            <person name="Krishnan K.P."/>
            <person name="Sinha R.K."/>
        </authorList>
    </citation>
    <scope>NUCLEOTIDE SEQUENCE</scope>
    <source>
        <strain evidence="3">20VBR1</strain>
    </source>
</reference>
<evidence type="ECO:0000256" key="2">
    <source>
        <dbReference type="SAM" id="SignalP"/>
    </source>
</evidence>
<dbReference type="Proteomes" id="UP000622580">
    <property type="component" value="Unassembled WGS sequence"/>
</dbReference>
<organism evidence="3 4">
    <name type="scientific">Phenylobacterium glaciei</name>
    <dbReference type="NCBI Taxonomy" id="2803784"/>
    <lineage>
        <taxon>Bacteria</taxon>
        <taxon>Pseudomonadati</taxon>
        <taxon>Pseudomonadota</taxon>
        <taxon>Alphaproteobacteria</taxon>
        <taxon>Caulobacterales</taxon>
        <taxon>Caulobacteraceae</taxon>
        <taxon>Phenylobacterium</taxon>
    </lineage>
</organism>
<sequence length="331" mass="33228">MKNIPRILPLVGIAAAGVLAVNAMAGAQSLPDLFSGAKAFAEEAAKPLKGKAAKEAKAQADADAKAPAAAAGPEGAATGSALDASSLSLAPKAAPAVCAPTAAELAKEAGLSPAELQILQSLGSRRGQLDQREQDLDVQLALMAAAEAKLDAKVKTLTGLKADMQSLMNQADGKEQAEVDRLVKVFEGMKAKDAAPRMVLLDDSVRLPIAGKMKERALSAILAAMPPAEAKRLTESLSRRFADARKVAASADSAASNAAANTVAPKQASIDPTAEPAPVAKPAPRKAAPKKMAARKPAPKKAPVKQAAATPAPAAPAAAATPAAAAPPKAG</sequence>
<evidence type="ECO:0000313" key="4">
    <source>
        <dbReference type="Proteomes" id="UP000622580"/>
    </source>
</evidence>
<feature type="compositionally biased region" description="Low complexity" evidence="1">
    <location>
        <begin position="251"/>
        <end position="264"/>
    </location>
</feature>